<accession>A0ACC2N9J1</accession>
<proteinExistence type="predicted"/>
<reference evidence="1" key="1">
    <citation type="submission" date="2023-04" db="EMBL/GenBank/DDBJ databases">
        <title>A chromosome-level genome assembly of the parasitoid wasp Eretmocerus hayati.</title>
        <authorList>
            <person name="Zhong Y."/>
            <person name="Liu S."/>
            <person name="Liu Y."/>
        </authorList>
    </citation>
    <scope>NUCLEOTIDE SEQUENCE</scope>
    <source>
        <strain evidence="1">ZJU_SS_LIU_2023</strain>
    </source>
</reference>
<protein>
    <submittedName>
        <fullName evidence="1">Uncharacterized protein</fullName>
    </submittedName>
</protein>
<evidence type="ECO:0000313" key="2">
    <source>
        <dbReference type="Proteomes" id="UP001239111"/>
    </source>
</evidence>
<name>A0ACC2N9J1_9HYME</name>
<evidence type="ECO:0000313" key="1">
    <source>
        <dbReference type="EMBL" id="KAJ8667884.1"/>
    </source>
</evidence>
<keyword evidence="2" id="KW-1185">Reference proteome</keyword>
<dbReference type="EMBL" id="CM056744">
    <property type="protein sequence ID" value="KAJ8667884.1"/>
    <property type="molecule type" value="Genomic_DNA"/>
</dbReference>
<comment type="caution">
    <text evidence="1">The sequence shown here is derived from an EMBL/GenBank/DDBJ whole genome shotgun (WGS) entry which is preliminary data.</text>
</comment>
<sequence>MSHKSSRNKACNIKVEPNMDDESNRAKRINTRGQSNTVSNAKVDAIKISPTQLKQLPKILSNIVVQGPKKIQELIITNPASPNTFMTDESYKLETCSTIPPIPHQESIPEHNDDGDNDIPQMILGNEDDEVTIAPIQQDPESDDGNVKGLANKQGSISTSAADDVQLVQNITSEKYVCSDDYNEW</sequence>
<dbReference type="Proteomes" id="UP001239111">
    <property type="component" value="Chromosome 4"/>
</dbReference>
<gene>
    <name evidence="1" type="ORF">QAD02_009547</name>
</gene>
<organism evidence="1 2">
    <name type="scientific">Eretmocerus hayati</name>
    <dbReference type="NCBI Taxonomy" id="131215"/>
    <lineage>
        <taxon>Eukaryota</taxon>
        <taxon>Metazoa</taxon>
        <taxon>Ecdysozoa</taxon>
        <taxon>Arthropoda</taxon>
        <taxon>Hexapoda</taxon>
        <taxon>Insecta</taxon>
        <taxon>Pterygota</taxon>
        <taxon>Neoptera</taxon>
        <taxon>Endopterygota</taxon>
        <taxon>Hymenoptera</taxon>
        <taxon>Apocrita</taxon>
        <taxon>Proctotrupomorpha</taxon>
        <taxon>Chalcidoidea</taxon>
        <taxon>Aphelinidae</taxon>
        <taxon>Aphelininae</taxon>
        <taxon>Eretmocerus</taxon>
    </lineage>
</organism>